<reference evidence="2 3" key="1">
    <citation type="journal article" date="2009" name="Stand. Genomic Sci.">
        <title>Complete genome sequence of Brachybacterium faecium type strain (Schefferle 6-10).</title>
        <authorList>
            <person name="Lapidus A."/>
            <person name="Pukall R."/>
            <person name="Labuttii K."/>
            <person name="Copeland A."/>
            <person name="Del Rio T.G."/>
            <person name="Nolan M."/>
            <person name="Chen F."/>
            <person name="Lucas S."/>
            <person name="Tice H."/>
            <person name="Cheng J.F."/>
            <person name="Bruce D."/>
            <person name="Goodwin L."/>
            <person name="Pitluck S."/>
            <person name="Rohde M."/>
            <person name="Goker M."/>
            <person name="Pati A."/>
            <person name="Ivanova N."/>
            <person name="Mavrommatis K."/>
            <person name="Chen A."/>
            <person name="Palaniappan K."/>
            <person name="D'haeseleer P."/>
            <person name="Chain P."/>
            <person name="Bristow J."/>
            <person name="Eisen J.A."/>
            <person name="Markowitz V."/>
            <person name="Hugenholtz P."/>
            <person name="Kyrpides N.C."/>
            <person name="Klenk H.P."/>
        </authorList>
    </citation>
    <scope>NUCLEOTIDE SEQUENCE [LARGE SCALE GENOMIC DNA]</scope>
    <source>
        <strain evidence="3">ATCC 43885 / DSM 4810 / JCM 11609 / LMG 19847 / NBRC 14762 / NCIMB 9860 / 6-10</strain>
    </source>
</reference>
<evidence type="ECO:0000313" key="2">
    <source>
        <dbReference type="EMBL" id="ACU84201.1"/>
    </source>
</evidence>
<dbReference type="SUPFAM" id="SSF81606">
    <property type="entry name" value="PP2C-like"/>
    <property type="match status" value="1"/>
</dbReference>
<dbReference type="InterPro" id="IPR036457">
    <property type="entry name" value="PPM-type-like_dom_sf"/>
</dbReference>
<proteinExistence type="predicted"/>
<dbReference type="KEGG" id="bfa:Bfae_03250"/>
<dbReference type="OrthoDB" id="3190646at2"/>
<dbReference type="STRING" id="446465.Bfae_03250"/>
<dbReference type="Pfam" id="PF13672">
    <property type="entry name" value="PP2C_2"/>
    <property type="match status" value="1"/>
</dbReference>
<keyword evidence="3" id="KW-1185">Reference proteome</keyword>
<gene>
    <name evidence="2" type="ordered locus">Bfae_03250</name>
</gene>
<dbReference type="InterPro" id="IPR001932">
    <property type="entry name" value="PPM-type_phosphatase-like_dom"/>
</dbReference>
<dbReference type="Proteomes" id="UP000001919">
    <property type="component" value="Chromosome"/>
</dbReference>
<protein>
    <recommendedName>
        <fullName evidence="1">PPM-type phosphatase domain-containing protein</fullName>
    </recommendedName>
</protein>
<dbReference type="EMBL" id="CP001643">
    <property type="protein sequence ID" value="ACU84201.1"/>
    <property type="molecule type" value="Genomic_DNA"/>
</dbReference>
<dbReference type="PATRIC" id="fig|446465.5.peg.321"/>
<sequence>MHTTLLSDPAVPGANEDAGGVLGQVAVVLDGAGVPARFRAGCTHSVAWYSHTLAAHLLTRAQDPAVPLRAALAGAIGDVRALHSGRCDLDRGGPSATVVAVRWDAEHLEHLVLCDSSLLVDRSDGTVARHSDARIDQVVREESGAEAIEARRNAPGGFWVARHEPHAAREALVGRIPLAGLRAVHLVSDGITRAVDLLGMHDDTSLAGSLREDPHRLVGSLRERERDLPIGRRPRKLHDDATVLTVSLDGR</sequence>
<dbReference type="eggNOG" id="COG0631">
    <property type="taxonomic scope" value="Bacteria"/>
</dbReference>
<evidence type="ECO:0000313" key="3">
    <source>
        <dbReference type="Proteomes" id="UP000001919"/>
    </source>
</evidence>
<dbReference type="Gene3D" id="3.60.40.10">
    <property type="entry name" value="PPM-type phosphatase domain"/>
    <property type="match status" value="1"/>
</dbReference>
<accession>C7MGL0</accession>
<name>C7MGL0_BRAFD</name>
<organism evidence="2 3">
    <name type="scientific">Brachybacterium faecium (strain ATCC 43885 / DSM 4810 / JCM 11609 / LMG 19847 / NBRC 14762 / NCIMB 9860 / 6-10)</name>
    <dbReference type="NCBI Taxonomy" id="446465"/>
    <lineage>
        <taxon>Bacteria</taxon>
        <taxon>Bacillati</taxon>
        <taxon>Actinomycetota</taxon>
        <taxon>Actinomycetes</taxon>
        <taxon>Micrococcales</taxon>
        <taxon>Dermabacteraceae</taxon>
        <taxon>Brachybacterium</taxon>
    </lineage>
</organism>
<dbReference type="AlphaFoldDB" id="C7MGL0"/>
<feature type="domain" description="PPM-type phosphatase" evidence="1">
    <location>
        <begin position="24"/>
        <end position="194"/>
    </location>
</feature>
<dbReference type="HOGENOM" id="CLU_067299_0_0_11"/>
<evidence type="ECO:0000259" key="1">
    <source>
        <dbReference type="Pfam" id="PF13672"/>
    </source>
</evidence>